<comment type="pathway">
    <text evidence="5">Glycolipid biosynthesis; glycosylphosphatidylinositol-anchor biosynthesis.</text>
</comment>
<keyword evidence="7" id="KW-1185">Reference proteome</keyword>
<feature type="transmembrane region" description="Helical" evidence="5">
    <location>
        <begin position="232"/>
        <end position="251"/>
    </location>
</feature>
<protein>
    <recommendedName>
        <fullName evidence="5">Phosphatidylinositol-glycan biosynthesis class W protein</fullName>
        <ecNumber evidence="5">2.3.-.-</ecNumber>
    </recommendedName>
</protein>
<dbReference type="OrthoDB" id="15270at2759"/>
<reference evidence="6 7" key="1">
    <citation type="journal article" date="2017" name="Nat. Ecol. Evol.">
        <title>Scallop genome provides insights into evolution of bilaterian karyotype and development.</title>
        <authorList>
            <person name="Wang S."/>
            <person name="Zhang J."/>
            <person name="Jiao W."/>
            <person name="Li J."/>
            <person name="Xun X."/>
            <person name="Sun Y."/>
            <person name="Guo X."/>
            <person name="Huan P."/>
            <person name="Dong B."/>
            <person name="Zhang L."/>
            <person name="Hu X."/>
            <person name="Sun X."/>
            <person name="Wang J."/>
            <person name="Zhao C."/>
            <person name="Wang Y."/>
            <person name="Wang D."/>
            <person name="Huang X."/>
            <person name="Wang R."/>
            <person name="Lv J."/>
            <person name="Li Y."/>
            <person name="Zhang Z."/>
            <person name="Liu B."/>
            <person name="Lu W."/>
            <person name="Hui Y."/>
            <person name="Liang J."/>
            <person name="Zhou Z."/>
            <person name="Hou R."/>
            <person name="Li X."/>
            <person name="Liu Y."/>
            <person name="Li H."/>
            <person name="Ning X."/>
            <person name="Lin Y."/>
            <person name="Zhao L."/>
            <person name="Xing Q."/>
            <person name="Dou J."/>
            <person name="Li Y."/>
            <person name="Mao J."/>
            <person name="Guo H."/>
            <person name="Dou H."/>
            <person name="Li T."/>
            <person name="Mu C."/>
            <person name="Jiang W."/>
            <person name="Fu Q."/>
            <person name="Fu X."/>
            <person name="Miao Y."/>
            <person name="Liu J."/>
            <person name="Yu Q."/>
            <person name="Li R."/>
            <person name="Liao H."/>
            <person name="Li X."/>
            <person name="Kong Y."/>
            <person name="Jiang Z."/>
            <person name="Chourrout D."/>
            <person name="Li R."/>
            <person name="Bao Z."/>
        </authorList>
    </citation>
    <scope>NUCLEOTIDE SEQUENCE [LARGE SCALE GENOMIC DNA]</scope>
    <source>
        <strain evidence="6 7">PY_sf001</strain>
    </source>
</reference>
<sequence>MSARNASYKELHEQFVSDHVGTTSTEVASILCATGIAVFARVCVQTFLWKTTPRFTWYTVAIDHVCLVLPLQLILTLWNEYIFLCLFCILSLSLVGVLLKLNSRRFNTKWLSWSEIRDKNIDPQLSFINNFRAYVLVYTAISILGVDFVIFPRRFCKAETYGTGVMDTGVGLFVISNAIVSPEARGKYRSPGVRCLVNCLISCLPLLFLGLLRFALTKGANYHEHVSEYGVHWNFFITLAALKIMSTLFYIYVPEFLWSLCALGVMAAYQYSLDYGGVKDYLLLGEDGQGGREGLLNANREGIFSCLGYFALYVFGTEIGKIIFRYERWTMSAWRTLLIVMTVLSMFFWGLYSVSALAYGEPVSRRFANLTYVLWILALSTQTMSALLLVDLIVEYLRISAGVTIQTLPTRGLLNAINYNGLFYFLLSNVLTGLVNISMATIHMPPLPSFLVLTLYMSCLSAISVYLFVRRVRLKFW</sequence>
<evidence type="ECO:0000313" key="7">
    <source>
        <dbReference type="Proteomes" id="UP000242188"/>
    </source>
</evidence>
<evidence type="ECO:0000256" key="1">
    <source>
        <dbReference type="ARBA" id="ARBA00004141"/>
    </source>
</evidence>
<dbReference type="EC" id="2.3.-.-" evidence="5"/>
<keyword evidence="3 5" id="KW-1133">Transmembrane helix</keyword>
<feature type="transmembrane region" description="Helical" evidence="5">
    <location>
        <begin position="27"/>
        <end position="48"/>
    </location>
</feature>
<comment type="function">
    <text evidence="5">A acetyltransferase, which acetylates the inositol ring of phosphatidylinositol during biosynthesis of GPI-anchor.</text>
</comment>
<dbReference type="PIRSF" id="PIRSF017321">
    <property type="entry name" value="GWT1"/>
    <property type="match status" value="1"/>
</dbReference>
<dbReference type="EMBL" id="NEDP02005573">
    <property type="protein sequence ID" value="OWF38088.1"/>
    <property type="molecule type" value="Genomic_DNA"/>
</dbReference>
<feature type="transmembrane region" description="Helical" evidence="5">
    <location>
        <begin position="372"/>
        <end position="394"/>
    </location>
</feature>
<dbReference type="PANTHER" id="PTHR20661:SF0">
    <property type="entry name" value="PHOSPHATIDYLINOSITOL-GLYCAN BIOSYNTHESIS CLASS W PROTEIN"/>
    <property type="match status" value="1"/>
</dbReference>
<keyword evidence="5" id="KW-0808">Transferase</keyword>
<feature type="transmembrane region" description="Helical" evidence="5">
    <location>
        <begin position="161"/>
        <end position="180"/>
    </location>
</feature>
<feature type="transmembrane region" description="Helical" evidence="5">
    <location>
        <begin position="133"/>
        <end position="155"/>
    </location>
</feature>
<comment type="subcellular location">
    <subcellularLocation>
        <location evidence="5">Endoplasmic reticulum membrane</location>
        <topology evidence="5">Multi-pass membrane protein</topology>
    </subcellularLocation>
    <subcellularLocation>
        <location evidence="1">Membrane</location>
        <topology evidence="1">Multi-pass membrane protein</topology>
    </subcellularLocation>
</comment>
<feature type="transmembrane region" description="Helical" evidence="5">
    <location>
        <begin position="256"/>
        <end position="273"/>
    </location>
</feature>
<dbReference type="GO" id="GO:0032216">
    <property type="term" value="F:glucosaminyl-phosphatidylinositol O-acyltransferase activity"/>
    <property type="evidence" value="ECO:0007669"/>
    <property type="project" value="TreeGrafter"/>
</dbReference>
<keyword evidence="5" id="KW-0012">Acyltransferase</keyword>
<dbReference type="GO" id="GO:0006506">
    <property type="term" value="P:GPI anchor biosynthetic process"/>
    <property type="evidence" value="ECO:0007669"/>
    <property type="project" value="UniProtKB-UniPathway"/>
</dbReference>
<comment type="caution">
    <text evidence="6">The sequence shown here is derived from an EMBL/GenBank/DDBJ whole genome shotgun (WGS) entry which is preliminary data.</text>
</comment>
<accession>A0A210PNP4</accession>
<keyword evidence="2 5" id="KW-0812">Transmembrane</keyword>
<feature type="transmembrane region" description="Helical" evidence="5">
    <location>
        <begin position="421"/>
        <end position="444"/>
    </location>
</feature>
<gene>
    <name evidence="6" type="ORF">KP79_PYT09117</name>
</gene>
<dbReference type="Pfam" id="PF06423">
    <property type="entry name" value="GWT1"/>
    <property type="match status" value="1"/>
</dbReference>
<evidence type="ECO:0000256" key="3">
    <source>
        <dbReference type="ARBA" id="ARBA00022989"/>
    </source>
</evidence>
<feature type="transmembrane region" description="Helical" evidence="5">
    <location>
        <begin position="192"/>
        <end position="212"/>
    </location>
</feature>
<feature type="transmembrane region" description="Helical" evidence="5">
    <location>
        <begin position="81"/>
        <end position="99"/>
    </location>
</feature>
<feature type="transmembrane region" description="Helical" evidence="5">
    <location>
        <begin position="302"/>
        <end position="324"/>
    </location>
</feature>
<name>A0A210PNP4_MIZYE</name>
<comment type="similarity">
    <text evidence="5">Belongs to the PIGW family.</text>
</comment>
<dbReference type="Proteomes" id="UP000242188">
    <property type="component" value="Unassembled WGS sequence"/>
</dbReference>
<evidence type="ECO:0000256" key="2">
    <source>
        <dbReference type="ARBA" id="ARBA00022692"/>
    </source>
</evidence>
<evidence type="ECO:0000256" key="5">
    <source>
        <dbReference type="RuleBase" id="RU280819"/>
    </source>
</evidence>
<dbReference type="GO" id="GO:0072659">
    <property type="term" value="P:protein localization to plasma membrane"/>
    <property type="evidence" value="ECO:0007669"/>
    <property type="project" value="TreeGrafter"/>
</dbReference>
<feature type="transmembrane region" description="Helical" evidence="5">
    <location>
        <begin position="450"/>
        <end position="469"/>
    </location>
</feature>
<keyword evidence="5" id="KW-0337">GPI-anchor biosynthesis</keyword>
<dbReference type="InterPro" id="IPR009447">
    <property type="entry name" value="PIGW/GWT1"/>
</dbReference>
<organism evidence="6 7">
    <name type="scientific">Mizuhopecten yessoensis</name>
    <name type="common">Japanese scallop</name>
    <name type="synonym">Patinopecten yessoensis</name>
    <dbReference type="NCBI Taxonomy" id="6573"/>
    <lineage>
        <taxon>Eukaryota</taxon>
        <taxon>Metazoa</taxon>
        <taxon>Spiralia</taxon>
        <taxon>Lophotrochozoa</taxon>
        <taxon>Mollusca</taxon>
        <taxon>Bivalvia</taxon>
        <taxon>Autobranchia</taxon>
        <taxon>Pteriomorphia</taxon>
        <taxon>Pectinida</taxon>
        <taxon>Pectinoidea</taxon>
        <taxon>Pectinidae</taxon>
        <taxon>Mizuhopecten</taxon>
    </lineage>
</organism>
<evidence type="ECO:0000313" key="6">
    <source>
        <dbReference type="EMBL" id="OWF38088.1"/>
    </source>
</evidence>
<dbReference type="PANTHER" id="PTHR20661">
    <property type="entry name" value="PHOSPHATIDYLINOSITOL-GLYCAN BIOSYNTHESIS CLASS W PROTEIN"/>
    <property type="match status" value="1"/>
</dbReference>
<proteinExistence type="inferred from homology"/>
<evidence type="ECO:0000256" key="4">
    <source>
        <dbReference type="ARBA" id="ARBA00023136"/>
    </source>
</evidence>
<feature type="transmembrane region" description="Helical" evidence="5">
    <location>
        <begin position="336"/>
        <end position="360"/>
    </location>
</feature>
<dbReference type="UniPathway" id="UPA00196"/>
<keyword evidence="5" id="KW-0256">Endoplasmic reticulum</keyword>
<keyword evidence="4 5" id="KW-0472">Membrane</keyword>
<dbReference type="AlphaFoldDB" id="A0A210PNP4"/>
<dbReference type="GO" id="GO:0005789">
    <property type="term" value="C:endoplasmic reticulum membrane"/>
    <property type="evidence" value="ECO:0007669"/>
    <property type="project" value="UniProtKB-SubCell"/>
</dbReference>
<dbReference type="STRING" id="6573.A0A210PNP4"/>